<proteinExistence type="predicted"/>
<accession>A0ACC0Q4H6</accession>
<organism evidence="1 2">
    <name type="scientific">Rhododendron molle</name>
    <name type="common">Chinese azalea</name>
    <name type="synonym">Azalea mollis</name>
    <dbReference type="NCBI Taxonomy" id="49168"/>
    <lineage>
        <taxon>Eukaryota</taxon>
        <taxon>Viridiplantae</taxon>
        <taxon>Streptophyta</taxon>
        <taxon>Embryophyta</taxon>
        <taxon>Tracheophyta</taxon>
        <taxon>Spermatophyta</taxon>
        <taxon>Magnoliopsida</taxon>
        <taxon>eudicotyledons</taxon>
        <taxon>Gunneridae</taxon>
        <taxon>Pentapetalae</taxon>
        <taxon>asterids</taxon>
        <taxon>Ericales</taxon>
        <taxon>Ericaceae</taxon>
        <taxon>Ericoideae</taxon>
        <taxon>Rhodoreae</taxon>
        <taxon>Rhododendron</taxon>
    </lineage>
</organism>
<evidence type="ECO:0000313" key="1">
    <source>
        <dbReference type="EMBL" id="KAI8571888.1"/>
    </source>
</evidence>
<sequence>MQKSCGLLNINESKEVILQSPLGVPSGPKGKAPEKAPRKGHDCCRSQPCSYRNWGTSCGLVALDGGSAVEIRTVPLKSEFIQGLEVQRGHMLRSYRSAVLGLSQAQVPYK</sequence>
<dbReference type="Proteomes" id="UP001062846">
    <property type="component" value="Chromosome 1"/>
</dbReference>
<protein>
    <submittedName>
        <fullName evidence="1">Uncharacterized protein</fullName>
    </submittedName>
</protein>
<keyword evidence="2" id="KW-1185">Reference proteome</keyword>
<dbReference type="EMBL" id="CM046388">
    <property type="protein sequence ID" value="KAI8571888.1"/>
    <property type="molecule type" value="Genomic_DNA"/>
</dbReference>
<evidence type="ECO:0000313" key="2">
    <source>
        <dbReference type="Proteomes" id="UP001062846"/>
    </source>
</evidence>
<gene>
    <name evidence="1" type="ORF">RHMOL_Rhmol01G0155100</name>
</gene>
<reference evidence="1" key="1">
    <citation type="submission" date="2022-02" db="EMBL/GenBank/DDBJ databases">
        <title>Plant Genome Project.</title>
        <authorList>
            <person name="Zhang R.-G."/>
        </authorList>
    </citation>
    <scope>NUCLEOTIDE SEQUENCE</scope>
    <source>
        <strain evidence="1">AT1</strain>
    </source>
</reference>
<name>A0ACC0Q4H6_RHOML</name>
<comment type="caution">
    <text evidence="1">The sequence shown here is derived from an EMBL/GenBank/DDBJ whole genome shotgun (WGS) entry which is preliminary data.</text>
</comment>